<dbReference type="Pfam" id="PF01557">
    <property type="entry name" value="FAA_hydrolase"/>
    <property type="match status" value="1"/>
</dbReference>
<dbReference type="PANTHER" id="PTHR11820">
    <property type="entry name" value="ACYLPYRUVASE"/>
    <property type="match status" value="1"/>
</dbReference>
<gene>
    <name evidence="4" type="ORF">METZ01_LOCUS501568</name>
</gene>
<organism evidence="4">
    <name type="scientific">marine metagenome</name>
    <dbReference type="NCBI Taxonomy" id="408172"/>
    <lineage>
        <taxon>unclassified sequences</taxon>
        <taxon>metagenomes</taxon>
        <taxon>ecological metagenomes</taxon>
    </lineage>
</organism>
<feature type="domain" description="Fumarylacetoacetase-like C-terminal" evidence="3">
    <location>
        <begin position="10"/>
        <end position="197"/>
    </location>
</feature>
<feature type="region of interest" description="Disordered" evidence="2">
    <location>
        <begin position="31"/>
        <end position="51"/>
    </location>
</feature>
<evidence type="ECO:0000256" key="2">
    <source>
        <dbReference type="SAM" id="MobiDB-lite"/>
    </source>
</evidence>
<evidence type="ECO:0000313" key="4">
    <source>
        <dbReference type="EMBL" id="SVE48714.1"/>
    </source>
</evidence>
<dbReference type="GO" id="GO:0046872">
    <property type="term" value="F:metal ion binding"/>
    <property type="evidence" value="ECO:0007669"/>
    <property type="project" value="UniProtKB-KW"/>
</dbReference>
<dbReference type="AlphaFoldDB" id="A0A383DWL0"/>
<reference evidence="4" key="1">
    <citation type="submission" date="2018-05" db="EMBL/GenBank/DDBJ databases">
        <authorList>
            <person name="Lanie J.A."/>
            <person name="Ng W.-L."/>
            <person name="Kazmierczak K.M."/>
            <person name="Andrzejewski T.M."/>
            <person name="Davidsen T.M."/>
            <person name="Wayne K.J."/>
            <person name="Tettelin H."/>
            <person name="Glass J.I."/>
            <person name="Rusch D."/>
            <person name="Podicherti R."/>
            <person name="Tsui H.-C.T."/>
            <person name="Winkler M.E."/>
        </authorList>
    </citation>
    <scope>NUCLEOTIDE SEQUENCE</scope>
</reference>
<protein>
    <recommendedName>
        <fullName evidence="3">Fumarylacetoacetase-like C-terminal domain-containing protein</fullName>
    </recommendedName>
</protein>
<proteinExistence type="predicted"/>
<dbReference type="SUPFAM" id="SSF56529">
    <property type="entry name" value="FAH"/>
    <property type="match status" value="1"/>
</dbReference>
<sequence length="197" mass="21622">MLAPTDPVEIWCPGLNFLEHLEFAGQVLGHGTPPIPTEPQPWRKGRNALTGPNDPIIIPRASGGDVHYEGEAVAVISKDCRRVTPEQAEKFILGYTCGNDVSERTWQGKDFSFWRAKGSDTFSPVGPWIETEIDPNNLDLMVRINSEEVQHCNTSDMMFSFPEIISCISQQVTLRPGDLVFSGATGVTVAIKPGDVV</sequence>
<dbReference type="PANTHER" id="PTHR11820:SF7">
    <property type="entry name" value="ACYLPYRUVASE FAHD1, MITOCHONDRIAL"/>
    <property type="match status" value="1"/>
</dbReference>
<evidence type="ECO:0000259" key="3">
    <source>
        <dbReference type="Pfam" id="PF01557"/>
    </source>
</evidence>
<dbReference type="GO" id="GO:0018773">
    <property type="term" value="F:acetylpyruvate hydrolase activity"/>
    <property type="evidence" value="ECO:0007669"/>
    <property type="project" value="TreeGrafter"/>
</dbReference>
<name>A0A383DWL0_9ZZZZ</name>
<accession>A0A383DWL0</accession>
<dbReference type="InterPro" id="IPR011234">
    <property type="entry name" value="Fumarylacetoacetase-like_C"/>
</dbReference>
<dbReference type="EMBL" id="UINC01220691">
    <property type="protein sequence ID" value="SVE48714.1"/>
    <property type="molecule type" value="Genomic_DNA"/>
</dbReference>
<dbReference type="Gene3D" id="3.90.850.10">
    <property type="entry name" value="Fumarylacetoacetase-like, C-terminal domain"/>
    <property type="match status" value="1"/>
</dbReference>
<keyword evidence="1" id="KW-0479">Metal-binding</keyword>
<dbReference type="InterPro" id="IPR036663">
    <property type="entry name" value="Fumarylacetoacetase_C_sf"/>
</dbReference>
<evidence type="ECO:0000256" key="1">
    <source>
        <dbReference type="ARBA" id="ARBA00022723"/>
    </source>
</evidence>